<comment type="caution">
    <text evidence="12">The sequence shown here is derived from an EMBL/GenBank/DDBJ whole genome shotgun (WGS) entry which is preliminary data.</text>
</comment>
<proteinExistence type="inferred from homology"/>
<evidence type="ECO:0000256" key="10">
    <source>
        <dbReference type="SAM" id="Phobius"/>
    </source>
</evidence>
<dbReference type="PRINTS" id="PR00171">
    <property type="entry name" value="SUGRTRNSPORT"/>
</dbReference>
<dbReference type="FunFam" id="1.20.1250.20:FF:000002">
    <property type="entry name" value="Sugar transport protein 13"/>
    <property type="match status" value="1"/>
</dbReference>
<dbReference type="PANTHER" id="PTHR23500:SF460">
    <property type="entry name" value="SUGAR TRANSPORT PROTEIN 11"/>
    <property type="match status" value="1"/>
</dbReference>
<dbReference type="Gene3D" id="1.20.1250.20">
    <property type="entry name" value="MFS general substrate transporter like domains"/>
    <property type="match status" value="1"/>
</dbReference>
<dbReference type="InterPro" id="IPR036259">
    <property type="entry name" value="MFS_trans_sf"/>
</dbReference>
<evidence type="ECO:0000256" key="6">
    <source>
        <dbReference type="ARBA" id="ARBA00022847"/>
    </source>
</evidence>
<dbReference type="CDD" id="cd17361">
    <property type="entry name" value="MFS_STP"/>
    <property type="match status" value="1"/>
</dbReference>
<dbReference type="GO" id="GO:0016020">
    <property type="term" value="C:membrane"/>
    <property type="evidence" value="ECO:0007669"/>
    <property type="project" value="UniProtKB-SubCell"/>
</dbReference>
<name>A0AAE1J7N2_9FABA</name>
<gene>
    <name evidence="12" type="ORF">QN277_029358</name>
</gene>
<comment type="similarity">
    <text evidence="2 9">Belongs to the major facilitator superfamily. Sugar transporter (TC 2.A.1.1) family.</text>
</comment>
<keyword evidence="7 10" id="KW-1133">Transmembrane helix</keyword>
<dbReference type="NCBIfam" id="TIGR00879">
    <property type="entry name" value="SP"/>
    <property type="match status" value="1"/>
</dbReference>
<evidence type="ECO:0000256" key="4">
    <source>
        <dbReference type="ARBA" id="ARBA00022597"/>
    </source>
</evidence>
<feature type="transmembrane region" description="Helical" evidence="10">
    <location>
        <begin position="176"/>
        <end position="199"/>
    </location>
</feature>
<keyword evidence="6" id="KW-0769">Symport</keyword>
<dbReference type="InterPro" id="IPR003663">
    <property type="entry name" value="Sugar/inositol_transpt"/>
</dbReference>
<feature type="transmembrane region" description="Helical" evidence="10">
    <location>
        <begin position="118"/>
        <end position="137"/>
    </location>
</feature>
<dbReference type="EMBL" id="JAWXYG010000009">
    <property type="protein sequence ID" value="KAK4264016.1"/>
    <property type="molecule type" value="Genomic_DNA"/>
</dbReference>
<evidence type="ECO:0000313" key="13">
    <source>
        <dbReference type="Proteomes" id="UP001293593"/>
    </source>
</evidence>
<keyword evidence="8 10" id="KW-0472">Membrane</keyword>
<evidence type="ECO:0000256" key="3">
    <source>
        <dbReference type="ARBA" id="ARBA00022448"/>
    </source>
</evidence>
<dbReference type="InterPro" id="IPR020846">
    <property type="entry name" value="MFS_dom"/>
</dbReference>
<feature type="transmembrane region" description="Helical" evidence="10">
    <location>
        <begin position="323"/>
        <end position="341"/>
    </location>
</feature>
<keyword evidence="13" id="KW-1185">Reference proteome</keyword>
<evidence type="ECO:0000313" key="12">
    <source>
        <dbReference type="EMBL" id="KAK4264016.1"/>
    </source>
</evidence>
<evidence type="ECO:0000256" key="9">
    <source>
        <dbReference type="RuleBase" id="RU003346"/>
    </source>
</evidence>
<keyword evidence="4" id="KW-0762">Sugar transport</keyword>
<feature type="transmembrane region" description="Helical" evidence="10">
    <location>
        <begin position="456"/>
        <end position="477"/>
    </location>
</feature>
<keyword evidence="3 9" id="KW-0813">Transport</keyword>
<dbReference type="Pfam" id="PF00083">
    <property type="entry name" value="Sugar_tr"/>
    <property type="match status" value="1"/>
</dbReference>
<dbReference type="InterPro" id="IPR005829">
    <property type="entry name" value="Sugar_transporter_CS"/>
</dbReference>
<protein>
    <recommendedName>
        <fullName evidence="11">Major facilitator superfamily (MFS) profile domain-containing protein</fullName>
    </recommendedName>
</protein>
<evidence type="ECO:0000256" key="5">
    <source>
        <dbReference type="ARBA" id="ARBA00022692"/>
    </source>
</evidence>
<feature type="transmembrane region" description="Helical" evidence="10">
    <location>
        <begin position="353"/>
        <end position="373"/>
    </location>
</feature>
<dbReference type="InterPro" id="IPR045262">
    <property type="entry name" value="STP/PLT_plant"/>
</dbReference>
<feature type="transmembrane region" description="Helical" evidence="10">
    <location>
        <begin position="87"/>
        <end position="106"/>
    </location>
</feature>
<comment type="subcellular location">
    <subcellularLocation>
        <location evidence="1">Membrane</location>
        <topology evidence="1">Multi-pass membrane protein</topology>
    </subcellularLocation>
</comment>
<dbReference type="InterPro" id="IPR005828">
    <property type="entry name" value="MFS_sugar_transport-like"/>
</dbReference>
<dbReference type="GO" id="GO:0015145">
    <property type="term" value="F:monosaccharide transmembrane transporter activity"/>
    <property type="evidence" value="ECO:0007669"/>
    <property type="project" value="InterPro"/>
</dbReference>
<accession>A0AAE1J7N2</accession>
<feature type="transmembrane region" description="Helical" evidence="10">
    <location>
        <begin position="20"/>
        <end position="40"/>
    </location>
</feature>
<evidence type="ECO:0000256" key="1">
    <source>
        <dbReference type="ARBA" id="ARBA00004141"/>
    </source>
</evidence>
<feature type="domain" description="Major facilitator superfamily (MFS) profile" evidence="11">
    <location>
        <begin position="27"/>
        <end position="481"/>
    </location>
</feature>
<evidence type="ECO:0000256" key="7">
    <source>
        <dbReference type="ARBA" id="ARBA00022989"/>
    </source>
</evidence>
<keyword evidence="5 10" id="KW-0812">Transmembrane</keyword>
<feature type="transmembrane region" description="Helical" evidence="10">
    <location>
        <begin position="205"/>
        <end position="226"/>
    </location>
</feature>
<dbReference type="PANTHER" id="PTHR23500">
    <property type="entry name" value="SOLUTE CARRIER FAMILY 2, FACILITATED GLUCOSE TRANSPORTER"/>
    <property type="match status" value="1"/>
</dbReference>
<feature type="transmembrane region" description="Helical" evidence="10">
    <location>
        <begin position="427"/>
        <end position="450"/>
    </location>
</feature>
<sequence>MAGGGFVHRQIRPRQYEVRVTTYVLFSCFVAAMGGLLFGYDLGITGGVTSMDPFLIKFFPSVYKKMKAEEGHETRSCSAYCRFNNDILTLFTSSLYLAALIASLFASNTTRILGRKTSMFLGGLFFLVGALLNGFALNVAMLIIGRLLLGFGVGYCNQSVPLYLSEMAPPNIRGALNMGFQMMITIGILFANLINYLTAERENGWRYSLGIGAVPALLLCIASLFLGDTPNSMIQRGEYGRAKIMLQKIRGTEQVDDEFQDLIDVIEVARQVVHPWKNITQPKYRPQLTLCSFIPFFQQPTGINIIMFYAPVLFQTLGFENDASLMSSVITGIVNVIATMVSISSVDKFGRRVLFLEGGIQMLLCQLAVGTLIASKLGVKGEGSFSKGEADLLVFLTCAFVAAFAWSWGPLSWLVPSEICPLEVRSAGQAINVAVNMFFTFVIAQLFLPLLCHLKFGLFFFFAGFEIIMTVFVTLLLPETKNVPIEDMNQVWSSHWFWRKFLPQVVFSDSSSDYKLSSLTHLNRK</sequence>
<evidence type="ECO:0000259" key="11">
    <source>
        <dbReference type="PROSITE" id="PS50850"/>
    </source>
</evidence>
<evidence type="ECO:0000256" key="8">
    <source>
        <dbReference type="ARBA" id="ARBA00023136"/>
    </source>
</evidence>
<evidence type="ECO:0000256" key="2">
    <source>
        <dbReference type="ARBA" id="ARBA00010992"/>
    </source>
</evidence>
<organism evidence="12 13">
    <name type="scientific">Acacia crassicarpa</name>
    <name type="common">northern wattle</name>
    <dbReference type="NCBI Taxonomy" id="499986"/>
    <lineage>
        <taxon>Eukaryota</taxon>
        <taxon>Viridiplantae</taxon>
        <taxon>Streptophyta</taxon>
        <taxon>Embryophyta</taxon>
        <taxon>Tracheophyta</taxon>
        <taxon>Spermatophyta</taxon>
        <taxon>Magnoliopsida</taxon>
        <taxon>eudicotyledons</taxon>
        <taxon>Gunneridae</taxon>
        <taxon>Pentapetalae</taxon>
        <taxon>rosids</taxon>
        <taxon>fabids</taxon>
        <taxon>Fabales</taxon>
        <taxon>Fabaceae</taxon>
        <taxon>Caesalpinioideae</taxon>
        <taxon>mimosoid clade</taxon>
        <taxon>Acacieae</taxon>
        <taxon>Acacia</taxon>
    </lineage>
</organism>
<reference evidence="12" key="1">
    <citation type="submission" date="2023-10" db="EMBL/GenBank/DDBJ databases">
        <title>Chromosome-level genome of the transformable northern wattle, Acacia crassicarpa.</title>
        <authorList>
            <person name="Massaro I."/>
            <person name="Sinha N.R."/>
            <person name="Poethig S."/>
            <person name="Leichty A.R."/>
        </authorList>
    </citation>
    <scope>NUCLEOTIDE SEQUENCE</scope>
    <source>
        <strain evidence="12">Acra3RX</strain>
        <tissue evidence="12">Leaf</tissue>
    </source>
</reference>
<dbReference type="PROSITE" id="PS00217">
    <property type="entry name" value="SUGAR_TRANSPORT_2"/>
    <property type="match status" value="1"/>
</dbReference>
<feature type="transmembrane region" description="Helical" evidence="10">
    <location>
        <begin position="393"/>
        <end position="415"/>
    </location>
</feature>
<dbReference type="Proteomes" id="UP001293593">
    <property type="component" value="Unassembled WGS sequence"/>
</dbReference>
<dbReference type="SUPFAM" id="SSF103473">
    <property type="entry name" value="MFS general substrate transporter"/>
    <property type="match status" value="1"/>
</dbReference>
<dbReference type="PROSITE" id="PS50850">
    <property type="entry name" value="MFS"/>
    <property type="match status" value="1"/>
</dbReference>
<dbReference type="GO" id="GO:0015293">
    <property type="term" value="F:symporter activity"/>
    <property type="evidence" value="ECO:0007669"/>
    <property type="project" value="UniProtKB-KW"/>
</dbReference>
<dbReference type="InterPro" id="IPR044778">
    <property type="entry name" value="MFS_STP/MST-like_plant"/>
</dbReference>
<dbReference type="AlphaFoldDB" id="A0AAE1J7N2"/>